<evidence type="ECO:0000313" key="3">
    <source>
        <dbReference type="Proteomes" id="UP001430919"/>
    </source>
</evidence>
<comment type="caution">
    <text evidence="2">The sequence shown here is derived from an EMBL/GenBank/DDBJ whole genome shotgun (WGS) entry which is preliminary data.</text>
</comment>
<keyword evidence="1" id="KW-0732">Signal</keyword>
<proteinExistence type="predicted"/>
<dbReference type="EMBL" id="JAJJMO010000001">
    <property type="protein sequence ID" value="MCC9073973.1"/>
    <property type="molecule type" value="Genomic_DNA"/>
</dbReference>
<gene>
    <name evidence="2" type="ORF">LNQ49_20515</name>
</gene>
<feature type="signal peptide" evidence="1">
    <location>
        <begin position="1"/>
        <end position="19"/>
    </location>
</feature>
<organism evidence="2 3">
    <name type="scientific">Flavobacterium pisciphilum</name>
    <dbReference type="NCBI Taxonomy" id="2893755"/>
    <lineage>
        <taxon>Bacteria</taxon>
        <taxon>Pseudomonadati</taxon>
        <taxon>Bacteroidota</taxon>
        <taxon>Flavobacteriia</taxon>
        <taxon>Flavobacteriales</taxon>
        <taxon>Flavobacteriaceae</taxon>
        <taxon>Flavobacterium</taxon>
    </lineage>
</organism>
<accession>A0ABS8MYX4</accession>
<dbReference type="RefSeq" id="WP_229990877.1">
    <property type="nucleotide sequence ID" value="NZ_JAJJMO010000001.1"/>
</dbReference>
<sequence>MNKILLSIMFITSSITLHAQTEYGLLIYSDLYPREEHEMTVGSYQISFNGGNFSLPPNQNYKPSSRTDFFYVIPDLVAQKIYFDSNSMHKDCEIYENHFIDLNSTNYNTYFNGCYASSSISLLHITPKSPKTTFCIDEIIEFDNGFNWQYSYDGINWVNFPKDFQSFSSISFKISELDGYDKKKTIHFQTGYKTQFTNKITYNIIPCSPKLISTSEPNFTSCFYNNDGQVTFNFSRELLDDEEYEMTLKDSDGITRDSKVITKTMMTTPDTYVWTNLGKHIYTMTYQTNQIINGIKTKTSVGKSEFTIQSPPEVKFEITNYTEPSCAGGADGTIEIKILSGRSPYHFYKDGVELTSAFNPSFINDKYYISGLKAKEYNIMITDAKGCIEKK</sequence>
<feature type="chain" id="PRO_5045837502" description="SprB repeat-containing protein" evidence="1">
    <location>
        <begin position="20"/>
        <end position="391"/>
    </location>
</feature>
<name>A0ABS8MYX4_9FLAO</name>
<protein>
    <recommendedName>
        <fullName evidence="4">SprB repeat-containing protein</fullName>
    </recommendedName>
</protein>
<reference evidence="2" key="1">
    <citation type="submission" date="2021-11" db="EMBL/GenBank/DDBJ databases">
        <title>Description of novel Flavobacterium species.</title>
        <authorList>
            <person name="Saticioglu I.B."/>
            <person name="Ay H."/>
            <person name="Altun S."/>
            <person name="Duman M."/>
        </authorList>
    </citation>
    <scope>NUCLEOTIDE SEQUENCE</scope>
    <source>
        <strain evidence="2">F-65</strain>
    </source>
</reference>
<evidence type="ECO:0000313" key="2">
    <source>
        <dbReference type="EMBL" id="MCC9073973.1"/>
    </source>
</evidence>
<evidence type="ECO:0008006" key="4">
    <source>
        <dbReference type="Google" id="ProtNLM"/>
    </source>
</evidence>
<keyword evidence="3" id="KW-1185">Reference proteome</keyword>
<dbReference type="Proteomes" id="UP001430919">
    <property type="component" value="Unassembled WGS sequence"/>
</dbReference>
<evidence type="ECO:0000256" key="1">
    <source>
        <dbReference type="SAM" id="SignalP"/>
    </source>
</evidence>